<dbReference type="Proteomes" id="UP001430149">
    <property type="component" value="Unassembled WGS sequence"/>
</dbReference>
<evidence type="ECO:0000256" key="8">
    <source>
        <dbReference type="RuleBase" id="RU003918"/>
    </source>
</evidence>
<proteinExistence type="inferred from homology"/>
<name>A0ABS2K7A8_9GAMM</name>
<dbReference type="EMBL" id="JADIKE010000038">
    <property type="protein sequence ID" value="MBM7127095.1"/>
    <property type="molecule type" value="Genomic_DNA"/>
</dbReference>
<comment type="subcellular location">
    <subcellularLocation>
        <location evidence="1 8">Periplasm</location>
    </subcellularLocation>
</comment>
<dbReference type="InterPro" id="IPR018046">
    <property type="entry name" value="Pili_assmbl_chaperone_CS"/>
</dbReference>
<dbReference type="PROSITE" id="PS00635">
    <property type="entry name" value="PILI_CHAPERONE"/>
    <property type="match status" value="1"/>
</dbReference>
<keyword evidence="3" id="KW-1029">Fimbrium biogenesis</keyword>
<evidence type="ECO:0000256" key="3">
    <source>
        <dbReference type="ARBA" id="ARBA00022558"/>
    </source>
</evidence>
<feature type="signal peptide" evidence="9">
    <location>
        <begin position="1"/>
        <end position="26"/>
    </location>
</feature>
<reference evidence="12" key="1">
    <citation type="submission" date="2020-10" db="EMBL/GenBank/DDBJ databases">
        <title>Phylogeny of dyella-like bacteria.</title>
        <authorList>
            <person name="Fu J."/>
        </authorList>
    </citation>
    <scope>NUCLEOTIDE SEQUENCE</scope>
    <source>
        <strain evidence="12">DHOC52</strain>
    </source>
</reference>
<organism evidence="12 13">
    <name type="scientific">Dyella flava</name>
    <dbReference type="NCBI Taxonomy" id="1920170"/>
    <lineage>
        <taxon>Bacteria</taxon>
        <taxon>Pseudomonadati</taxon>
        <taxon>Pseudomonadota</taxon>
        <taxon>Gammaproteobacteria</taxon>
        <taxon>Lysobacterales</taxon>
        <taxon>Rhodanobacteraceae</taxon>
        <taxon>Dyella</taxon>
    </lineage>
</organism>
<dbReference type="Pfam" id="PF02753">
    <property type="entry name" value="PapD_C"/>
    <property type="match status" value="1"/>
</dbReference>
<gene>
    <name evidence="12" type="ORF">ISP19_17090</name>
</gene>
<comment type="similarity">
    <text evidence="2 8">Belongs to the periplasmic pilus chaperone family.</text>
</comment>
<dbReference type="SUPFAM" id="SSF49354">
    <property type="entry name" value="PapD-like"/>
    <property type="match status" value="1"/>
</dbReference>
<evidence type="ECO:0000259" key="11">
    <source>
        <dbReference type="Pfam" id="PF02753"/>
    </source>
</evidence>
<dbReference type="SUPFAM" id="SSF49584">
    <property type="entry name" value="Periplasmic chaperone C-domain"/>
    <property type="match status" value="1"/>
</dbReference>
<dbReference type="InterPro" id="IPR016147">
    <property type="entry name" value="Pili_assmbl_chaperone_N"/>
</dbReference>
<keyword evidence="4 9" id="KW-0732">Signal</keyword>
<evidence type="ECO:0000256" key="2">
    <source>
        <dbReference type="ARBA" id="ARBA00007399"/>
    </source>
</evidence>
<dbReference type="InterPro" id="IPR036316">
    <property type="entry name" value="Pili_assmbl_chap_C_dom_sf"/>
</dbReference>
<accession>A0ABS2K7A8</accession>
<dbReference type="InterPro" id="IPR013783">
    <property type="entry name" value="Ig-like_fold"/>
</dbReference>
<protein>
    <submittedName>
        <fullName evidence="12">Fimbria/pilus periplasmic chaperone</fullName>
    </submittedName>
</protein>
<evidence type="ECO:0000256" key="4">
    <source>
        <dbReference type="ARBA" id="ARBA00022729"/>
    </source>
</evidence>
<dbReference type="InterPro" id="IPR001829">
    <property type="entry name" value="Pili_assmbl_chaperone_bac"/>
</dbReference>
<evidence type="ECO:0000256" key="6">
    <source>
        <dbReference type="ARBA" id="ARBA00023186"/>
    </source>
</evidence>
<keyword evidence="6 8" id="KW-0143">Chaperone</keyword>
<sequence>MTTRFGRRAMACVCAMAGLFATCSEASVVIGGTRVVYPSVDKEVTVKFTNQGKHPALVQVWMDRGDENSTPDSIRVPFTIMPPIFRVEPDKGQAVRVLYTKEALPADKETLFWFNVLEVPPKTANQDGQNLLQFAIRTRVKFFFRPSGLPGSAADAFDQLTWQLVNGEGGKGVALQVANPTPYYVNFARVGVKADGNSYMERGGGLVAPGGTSTFPLSGISARPSGDAKAQFDVINDYGAIGSHEKPIAP</sequence>
<dbReference type="Pfam" id="PF00345">
    <property type="entry name" value="PapD_N"/>
    <property type="match status" value="1"/>
</dbReference>
<evidence type="ECO:0000313" key="12">
    <source>
        <dbReference type="EMBL" id="MBM7127095.1"/>
    </source>
</evidence>
<comment type="caution">
    <text evidence="12">The sequence shown here is derived from an EMBL/GenBank/DDBJ whole genome shotgun (WGS) entry which is preliminary data.</text>
</comment>
<dbReference type="PANTHER" id="PTHR30251:SF2">
    <property type="entry name" value="FIMBRIAL CHAPERONE YADV-RELATED"/>
    <property type="match status" value="1"/>
</dbReference>
<keyword evidence="5" id="KW-0574">Periplasm</keyword>
<dbReference type="InterPro" id="IPR050643">
    <property type="entry name" value="Periplasmic_pilus_chap"/>
</dbReference>
<keyword evidence="13" id="KW-1185">Reference proteome</keyword>
<evidence type="ECO:0000259" key="10">
    <source>
        <dbReference type="Pfam" id="PF00345"/>
    </source>
</evidence>
<feature type="domain" description="Pili assembly chaperone N-terminal" evidence="10">
    <location>
        <begin position="27"/>
        <end position="149"/>
    </location>
</feature>
<dbReference type="PRINTS" id="PR00969">
    <property type="entry name" value="CHAPERONPILI"/>
</dbReference>
<dbReference type="PANTHER" id="PTHR30251">
    <property type="entry name" value="PILUS ASSEMBLY CHAPERONE"/>
    <property type="match status" value="1"/>
</dbReference>
<dbReference type="InterPro" id="IPR016148">
    <property type="entry name" value="Pili_assmbl_chaperone_C"/>
</dbReference>
<evidence type="ECO:0000256" key="5">
    <source>
        <dbReference type="ARBA" id="ARBA00022764"/>
    </source>
</evidence>
<dbReference type="InterPro" id="IPR008962">
    <property type="entry name" value="PapD-like_sf"/>
</dbReference>
<dbReference type="Gene3D" id="2.60.40.10">
    <property type="entry name" value="Immunoglobulins"/>
    <property type="match status" value="2"/>
</dbReference>
<evidence type="ECO:0000313" key="13">
    <source>
        <dbReference type="Proteomes" id="UP001430149"/>
    </source>
</evidence>
<evidence type="ECO:0000256" key="1">
    <source>
        <dbReference type="ARBA" id="ARBA00004418"/>
    </source>
</evidence>
<evidence type="ECO:0000256" key="9">
    <source>
        <dbReference type="SAM" id="SignalP"/>
    </source>
</evidence>
<evidence type="ECO:0000256" key="7">
    <source>
        <dbReference type="ARBA" id="ARBA00023319"/>
    </source>
</evidence>
<keyword evidence="7" id="KW-0393">Immunoglobulin domain</keyword>
<feature type="chain" id="PRO_5045637993" evidence="9">
    <location>
        <begin position="27"/>
        <end position="250"/>
    </location>
</feature>
<feature type="domain" description="Pili assembly chaperone C-terminal" evidence="11">
    <location>
        <begin position="177"/>
        <end position="241"/>
    </location>
</feature>